<evidence type="ECO:0000256" key="5">
    <source>
        <dbReference type="ARBA" id="ARBA00022801"/>
    </source>
</evidence>
<dbReference type="AlphaFoldDB" id="A0A420B6J1"/>
<evidence type="ECO:0000259" key="9">
    <source>
        <dbReference type="Pfam" id="PF01120"/>
    </source>
</evidence>
<comment type="caution">
    <text evidence="10">The sequence shown here is derived from an EMBL/GenBank/DDBJ whole genome shotgun (WGS) entry which is preliminary data.</text>
</comment>
<evidence type="ECO:0000256" key="8">
    <source>
        <dbReference type="SAM" id="SignalP"/>
    </source>
</evidence>
<dbReference type="InterPro" id="IPR000933">
    <property type="entry name" value="Glyco_hydro_29"/>
</dbReference>
<dbReference type="InterPro" id="IPR057739">
    <property type="entry name" value="Glyco_hydro_29_N"/>
</dbReference>
<dbReference type="RefSeq" id="WP_120259335.1">
    <property type="nucleotide sequence ID" value="NZ_RAPY01000002.1"/>
</dbReference>
<dbReference type="EMBL" id="RAPY01000002">
    <property type="protein sequence ID" value="RKE52279.1"/>
    <property type="molecule type" value="Genomic_DNA"/>
</dbReference>
<evidence type="ECO:0000256" key="3">
    <source>
        <dbReference type="ARBA" id="ARBA00012662"/>
    </source>
</evidence>
<accession>A0A420B6J1</accession>
<feature type="site" description="May be important for catalysis" evidence="7">
    <location>
        <position position="285"/>
    </location>
</feature>
<evidence type="ECO:0000256" key="7">
    <source>
        <dbReference type="PIRSR" id="PIRSR001092-1"/>
    </source>
</evidence>
<evidence type="ECO:0000256" key="6">
    <source>
        <dbReference type="ARBA" id="ARBA00023295"/>
    </source>
</evidence>
<evidence type="ECO:0000256" key="4">
    <source>
        <dbReference type="ARBA" id="ARBA00022729"/>
    </source>
</evidence>
<proteinExistence type="inferred from homology"/>
<sequence>MKKLTGLALALIALLFNSKVQAQINYLNQSKADFDKHMQWFREAKYGMFIHFGLYSQLGGDYRGKPIEGYAEWIQAGADIPKEEYAQLIHSWNPSHFNADQIVQLAKDAGMKYLVVTTKHHEGFCLWDSKYTDYDIASTPMKGRDLIQELATACKKKGIRFGTYYSIIDWHHDSQYRNSDGKNGWDKWGQVAMKPDQRAVYIQYMKNQLKELIVKYDTDMLWFDGDWVNWWDMAAGQELYQYLRELKPSLIINNRVAKREQFKRDFGTPEQEHLSAKVDYDWEACYTLNNSWGFKRSDSAWKSPEEVNKKLVEINTQGGNLLLNIGPDGNGEVPAISKEILLKAAAERKGQAK</sequence>
<dbReference type="PANTHER" id="PTHR10030:SF37">
    <property type="entry name" value="ALPHA-L-FUCOSIDASE-RELATED"/>
    <property type="match status" value="1"/>
</dbReference>
<dbReference type="GO" id="GO:0016139">
    <property type="term" value="P:glycoside catabolic process"/>
    <property type="evidence" value="ECO:0007669"/>
    <property type="project" value="TreeGrafter"/>
</dbReference>
<dbReference type="InterPro" id="IPR017853">
    <property type="entry name" value="GH"/>
</dbReference>
<dbReference type="EC" id="3.2.1.51" evidence="3"/>
<evidence type="ECO:0000256" key="2">
    <source>
        <dbReference type="ARBA" id="ARBA00007951"/>
    </source>
</evidence>
<evidence type="ECO:0000313" key="10">
    <source>
        <dbReference type="EMBL" id="RKE52279.1"/>
    </source>
</evidence>
<feature type="signal peptide" evidence="8">
    <location>
        <begin position="1"/>
        <end position="22"/>
    </location>
</feature>
<gene>
    <name evidence="10" type="ORF">DFQ12_2513</name>
</gene>
<dbReference type="PIRSF" id="PIRSF001092">
    <property type="entry name" value="Alpha-L-fucosidase"/>
    <property type="match status" value="1"/>
</dbReference>
<reference evidence="10 11" key="1">
    <citation type="submission" date="2018-09" db="EMBL/GenBank/DDBJ databases">
        <title>Genomic Encyclopedia of Type Strains, Phase III (KMG-III): the genomes of soil and plant-associated and newly described type strains.</title>
        <authorList>
            <person name="Whitman W."/>
        </authorList>
    </citation>
    <scope>NUCLEOTIDE SEQUENCE [LARGE SCALE GENOMIC DNA]</scope>
    <source>
        <strain evidence="10 11">CECT 7938</strain>
    </source>
</reference>
<dbReference type="PRINTS" id="PR00741">
    <property type="entry name" value="GLHYDRLASE29"/>
</dbReference>
<protein>
    <recommendedName>
        <fullName evidence="3">alpha-L-fucosidase</fullName>
        <ecNumber evidence="3">3.2.1.51</ecNumber>
    </recommendedName>
</protein>
<dbReference type="SMART" id="SM00812">
    <property type="entry name" value="Alpha_L_fucos"/>
    <property type="match status" value="1"/>
</dbReference>
<evidence type="ECO:0000256" key="1">
    <source>
        <dbReference type="ARBA" id="ARBA00004071"/>
    </source>
</evidence>
<dbReference type="Gene3D" id="3.20.20.80">
    <property type="entry name" value="Glycosidases"/>
    <property type="match status" value="1"/>
</dbReference>
<evidence type="ECO:0000313" key="11">
    <source>
        <dbReference type="Proteomes" id="UP000286246"/>
    </source>
</evidence>
<dbReference type="InterPro" id="IPR016286">
    <property type="entry name" value="FUC_metazoa-typ"/>
</dbReference>
<keyword evidence="5" id="KW-0378">Hydrolase</keyword>
<feature type="chain" id="PRO_5019565233" description="alpha-L-fucosidase" evidence="8">
    <location>
        <begin position="23"/>
        <end position="353"/>
    </location>
</feature>
<comment type="similarity">
    <text evidence="2">Belongs to the glycosyl hydrolase 29 family.</text>
</comment>
<dbReference type="Proteomes" id="UP000286246">
    <property type="component" value="Unassembled WGS sequence"/>
</dbReference>
<keyword evidence="6" id="KW-0326">Glycosidase</keyword>
<dbReference type="OrthoDB" id="107551at2"/>
<dbReference type="Pfam" id="PF01120">
    <property type="entry name" value="Alpha_L_fucos"/>
    <property type="match status" value="1"/>
</dbReference>
<comment type="function">
    <text evidence="1">Alpha-L-fucosidase is responsible for hydrolyzing the alpha-1,6-linked fucose joined to the reducing-end N-acetylglucosamine of the carbohydrate moieties of glycoproteins.</text>
</comment>
<dbReference type="GO" id="GO:0005764">
    <property type="term" value="C:lysosome"/>
    <property type="evidence" value="ECO:0007669"/>
    <property type="project" value="TreeGrafter"/>
</dbReference>
<dbReference type="GO" id="GO:0004560">
    <property type="term" value="F:alpha-L-fucosidase activity"/>
    <property type="evidence" value="ECO:0007669"/>
    <property type="project" value="InterPro"/>
</dbReference>
<dbReference type="SUPFAM" id="SSF51445">
    <property type="entry name" value="(Trans)glycosidases"/>
    <property type="match status" value="1"/>
</dbReference>
<feature type="domain" description="Glycoside hydrolase family 29 N-terminal" evidence="9">
    <location>
        <begin position="20"/>
        <end position="343"/>
    </location>
</feature>
<name>A0A420B6J1_SPHD1</name>
<dbReference type="GO" id="GO:0006004">
    <property type="term" value="P:fucose metabolic process"/>
    <property type="evidence" value="ECO:0007669"/>
    <property type="project" value="InterPro"/>
</dbReference>
<dbReference type="PANTHER" id="PTHR10030">
    <property type="entry name" value="ALPHA-L-FUCOSIDASE"/>
    <property type="match status" value="1"/>
</dbReference>
<keyword evidence="11" id="KW-1185">Reference proteome</keyword>
<keyword evidence="4 8" id="KW-0732">Signal</keyword>
<organism evidence="10 11">
    <name type="scientific">Sphingobacterium detergens</name>
    <dbReference type="NCBI Taxonomy" id="1145106"/>
    <lineage>
        <taxon>Bacteria</taxon>
        <taxon>Pseudomonadati</taxon>
        <taxon>Bacteroidota</taxon>
        <taxon>Sphingobacteriia</taxon>
        <taxon>Sphingobacteriales</taxon>
        <taxon>Sphingobacteriaceae</taxon>
        <taxon>Sphingobacterium</taxon>
    </lineage>
</organism>